<sequence>MTIDSEDFIFVPEADLEACPFIGKCILRRLSFLCKVPECEESCPEYIAKYEVLDPYGNSHSKI</sequence>
<evidence type="ECO:0000313" key="1">
    <source>
        <dbReference type="EMBL" id="KKM00828.1"/>
    </source>
</evidence>
<comment type="caution">
    <text evidence="1">The sequence shown here is derived from an EMBL/GenBank/DDBJ whole genome shotgun (WGS) entry which is preliminary data.</text>
</comment>
<organism evidence="1">
    <name type="scientific">marine sediment metagenome</name>
    <dbReference type="NCBI Taxonomy" id="412755"/>
    <lineage>
        <taxon>unclassified sequences</taxon>
        <taxon>metagenomes</taxon>
        <taxon>ecological metagenomes</taxon>
    </lineage>
</organism>
<dbReference type="EMBL" id="LAZR01017339">
    <property type="protein sequence ID" value="KKM00828.1"/>
    <property type="molecule type" value="Genomic_DNA"/>
</dbReference>
<gene>
    <name evidence="1" type="ORF">LCGC14_1800500</name>
</gene>
<protein>
    <submittedName>
        <fullName evidence="1">Uncharacterized protein</fullName>
    </submittedName>
</protein>
<reference evidence="1" key="1">
    <citation type="journal article" date="2015" name="Nature">
        <title>Complex archaea that bridge the gap between prokaryotes and eukaryotes.</title>
        <authorList>
            <person name="Spang A."/>
            <person name="Saw J.H."/>
            <person name="Jorgensen S.L."/>
            <person name="Zaremba-Niedzwiedzka K."/>
            <person name="Martijn J."/>
            <person name="Lind A.E."/>
            <person name="van Eijk R."/>
            <person name="Schleper C."/>
            <person name="Guy L."/>
            <person name="Ettema T.J."/>
        </authorList>
    </citation>
    <scope>NUCLEOTIDE SEQUENCE</scope>
</reference>
<proteinExistence type="predicted"/>
<dbReference type="AlphaFoldDB" id="A0A0F9JPF3"/>
<accession>A0A0F9JPF3</accession>
<name>A0A0F9JPF3_9ZZZZ</name>